<gene>
    <name evidence="2" type="ORF">SAMN05216258_1221</name>
</gene>
<evidence type="ECO:0000313" key="2">
    <source>
        <dbReference type="EMBL" id="SFJ25811.1"/>
    </source>
</evidence>
<accession>A0A1I3PX95</accession>
<feature type="domain" description="Integrase catalytic" evidence="1">
    <location>
        <begin position="5"/>
        <end position="61"/>
    </location>
</feature>
<dbReference type="InterPro" id="IPR001584">
    <property type="entry name" value="Integrase_cat-core"/>
</dbReference>
<organism evidence="2 3">
    <name type="scientific">Albimonas pacifica</name>
    <dbReference type="NCBI Taxonomy" id="1114924"/>
    <lineage>
        <taxon>Bacteria</taxon>
        <taxon>Pseudomonadati</taxon>
        <taxon>Pseudomonadota</taxon>
        <taxon>Alphaproteobacteria</taxon>
        <taxon>Rhodobacterales</taxon>
        <taxon>Paracoccaceae</taxon>
        <taxon>Albimonas</taxon>
    </lineage>
</organism>
<sequence length="75" mass="8718">MDGKGRWMDNVFIERLWRSLKYKCIYLRAFETGSDLRAGLREWIDYYNAHRPHSDLGGKTPAEAYEVTTGYQAAA</sequence>
<name>A0A1I3PX95_9RHOB</name>
<proteinExistence type="predicted"/>
<dbReference type="Pfam" id="PF13683">
    <property type="entry name" value="rve_3"/>
    <property type="match status" value="1"/>
</dbReference>
<dbReference type="SUPFAM" id="SSF53098">
    <property type="entry name" value="Ribonuclease H-like"/>
    <property type="match status" value="1"/>
</dbReference>
<reference evidence="2 3" key="1">
    <citation type="submission" date="2016-10" db="EMBL/GenBank/DDBJ databases">
        <authorList>
            <person name="de Groot N.N."/>
        </authorList>
    </citation>
    <scope>NUCLEOTIDE SEQUENCE [LARGE SCALE GENOMIC DNA]</scope>
    <source>
        <strain evidence="2 3">CGMCC 1.11030</strain>
    </source>
</reference>
<dbReference type="Gene3D" id="3.30.420.10">
    <property type="entry name" value="Ribonuclease H-like superfamily/Ribonuclease H"/>
    <property type="match status" value="1"/>
</dbReference>
<keyword evidence="3" id="KW-1185">Reference proteome</keyword>
<dbReference type="GO" id="GO:0015074">
    <property type="term" value="P:DNA integration"/>
    <property type="evidence" value="ECO:0007669"/>
    <property type="project" value="InterPro"/>
</dbReference>
<protein>
    <submittedName>
        <fullName evidence="2">Putative transposase</fullName>
    </submittedName>
</protein>
<dbReference type="AlphaFoldDB" id="A0A1I3PX95"/>
<dbReference type="InterPro" id="IPR012337">
    <property type="entry name" value="RNaseH-like_sf"/>
</dbReference>
<dbReference type="STRING" id="1114924.SAMN05216258_1221"/>
<dbReference type="EMBL" id="FOQH01000022">
    <property type="protein sequence ID" value="SFJ25811.1"/>
    <property type="molecule type" value="Genomic_DNA"/>
</dbReference>
<dbReference type="Proteomes" id="UP000199377">
    <property type="component" value="Unassembled WGS sequence"/>
</dbReference>
<dbReference type="InterPro" id="IPR036397">
    <property type="entry name" value="RNaseH_sf"/>
</dbReference>
<dbReference type="GO" id="GO:0003676">
    <property type="term" value="F:nucleic acid binding"/>
    <property type="evidence" value="ECO:0007669"/>
    <property type="project" value="InterPro"/>
</dbReference>
<evidence type="ECO:0000313" key="3">
    <source>
        <dbReference type="Proteomes" id="UP000199377"/>
    </source>
</evidence>
<evidence type="ECO:0000259" key="1">
    <source>
        <dbReference type="Pfam" id="PF13683"/>
    </source>
</evidence>